<sequence>MFRSVLTSKTKTTDFLECRLRVGLRNWTNLEYFIDLVWTSKSKKKRRTLDIISISDIISAWASKQERNTDLGYYIGLDFKQERIFFRMDFSECRQWLGLRNYYSWVSNRIDPRY</sequence>
<dbReference type="EMBL" id="CAGKOT010000001">
    <property type="protein sequence ID" value="CAB5302052.1"/>
    <property type="molecule type" value="Genomic_DNA"/>
</dbReference>
<protein>
    <submittedName>
        <fullName evidence="1">Uncharacterized protein</fullName>
    </submittedName>
</protein>
<reference evidence="1" key="1">
    <citation type="submission" date="2020-05" db="EMBL/GenBank/DDBJ databases">
        <authorList>
            <person name="Rincon C."/>
            <person name="Sanders R I."/>
            <person name="Robbins C."/>
            <person name="Chaturvedi A."/>
        </authorList>
    </citation>
    <scope>NUCLEOTIDE SEQUENCE</scope>
    <source>
        <strain evidence="1">CHB12</strain>
    </source>
</reference>
<name>A0A915YPB2_9GLOM</name>
<organism evidence="1 2">
    <name type="scientific">Rhizophagus irregularis</name>
    <dbReference type="NCBI Taxonomy" id="588596"/>
    <lineage>
        <taxon>Eukaryota</taxon>
        <taxon>Fungi</taxon>
        <taxon>Fungi incertae sedis</taxon>
        <taxon>Mucoromycota</taxon>
        <taxon>Glomeromycotina</taxon>
        <taxon>Glomeromycetes</taxon>
        <taxon>Glomerales</taxon>
        <taxon>Glomeraceae</taxon>
        <taxon>Rhizophagus</taxon>
    </lineage>
</organism>
<evidence type="ECO:0000313" key="2">
    <source>
        <dbReference type="Proteomes" id="UP000684084"/>
    </source>
</evidence>
<dbReference type="AlphaFoldDB" id="A0A915YPB2"/>
<accession>A0A915YPB2</accession>
<evidence type="ECO:0000313" key="1">
    <source>
        <dbReference type="EMBL" id="CAB5302052.1"/>
    </source>
</evidence>
<gene>
    <name evidence="1" type="ORF">CHRIB12_LOCUS929</name>
</gene>
<comment type="caution">
    <text evidence="1">The sequence shown here is derived from an EMBL/GenBank/DDBJ whole genome shotgun (WGS) entry which is preliminary data.</text>
</comment>
<proteinExistence type="predicted"/>
<dbReference type="Proteomes" id="UP000684084">
    <property type="component" value="Unassembled WGS sequence"/>
</dbReference>
<dbReference type="OrthoDB" id="10338575at2759"/>